<feature type="transmembrane region" description="Helical" evidence="8">
    <location>
        <begin position="108"/>
        <end position="128"/>
    </location>
</feature>
<proteinExistence type="inferred from homology"/>
<protein>
    <recommendedName>
        <fullName evidence="8">Ion-translocating oxidoreductase complex subunit A</fullName>
        <ecNumber evidence="8">7.-.-.-</ecNumber>
    </recommendedName>
    <alternativeName>
        <fullName evidence="8">Rnf electron transport complex subunit A</fullName>
    </alternativeName>
</protein>
<evidence type="ECO:0000256" key="4">
    <source>
        <dbReference type="ARBA" id="ARBA00022967"/>
    </source>
</evidence>
<reference evidence="9" key="1">
    <citation type="submission" date="2017-02" db="EMBL/GenBank/DDBJ databases">
        <title>Delving into the versatile metabolic prowess of the omnipresent phylum Bacteroidetes.</title>
        <authorList>
            <person name="Nobu M.K."/>
            <person name="Mei R."/>
            <person name="Narihiro T."/>
            <person name="Kuroda K."/>
            <person name="Liu W.-T."/>
        </authorList>
    </citation>
    <scope>NUCLEOTIDE SEQUENCE</scope>
    <source>
        <strain evidence="9">ADurb.Bin276</strain>
    </source>
</reference>
<comment type="subcellular location">
    <subcellularLocation>
        <location evidence="8">Cell membrane</location>
        <topology evidence="8">Multi-pass membrane protein</topology>
    </subcellularLocation>
    <subcellularLocation>
        <location evidence="1">Endomembrane system</location>
        <topology evidence="1">Multi-pass membrane protein</topology>
    </subcellularLocation>
</comment>
<gene>
    <name evidence="8 9" type="primary">rnfA</name>
    <name evidence="9" type="ORF">BWY41_01278</name>
</gene>
<evidence type="ECO:0000256" key="7">
    <source>
        <dbReference type="ARBA" id="ARBA00023136"/>
    </source>
</evidence>
<keyword evidence="3 8" id="KW-0812">Transmembrane</keyword>
<evidence type="ECO:0000256" key="5">
    <source>
        <dbReference type="ARBA" id="ARBA00022982"/>
    </source>
</evidence>
<dbReference type="NCBIfam" id="TIGR01943">
    <property type="entry name" value="rnfA"/>
    <property type="match status" value="1"/>
</dbReference>
<keyword evidence="2 8" id="KW-0813">Transport</keyword>
<dbReference type="AlphaFoldDB" id="A0A1V5SSE5"/>
<keyword evidence="8" id="KW-1003">Cell membrane</keyword>
<evidence type="ECO:0000256" key="3">
    <source>
        <dbReference type="ARBA" id="ARBA00022692"/>
    </source>
</evidence>
<feature type="transmembrane region" description="Helical" evidence="8">
    <location>
        <begin position="75"/>
        <end position="96"/>
    </location>
</feature>
<keyword evidence="6 8" id="KW-1133">Transmembrane helix</keyword>
<organism evidence="9">
    <name type="scientific">Candidatus Atribacter allofermentans</name>
    <dbReference type="NCBI Taxonomy" id="1852833"/>
    <lineage>
        <taxon>Bacteria</taxon>
        <taxon>Pseudomonadati</taxon>
        <taxon>Atribacterota</taxon>
        <taxon>Atribacteria</taxon>
        <taxon>Atribacterales</taxon>
        <taxon>Atribacteraceae</taxon>
        <taxon>Atribacter</taxon>
    </lineage>
</organism>
<dbReference type="PIRSF" id="PIRSF006102">
    <property type="entry name" value="NQR_DE"/>
    <property type="match status" value="1"/>
</dbReference>
<dbReference type="InterPro" id="IPR050133">
    <property type="entry name" value="NqrDE/RnfAE_oxidrdctase"/>
</dbReference>
<keyword evidence="5 8" id="KW-0249">Electron transport</keyword>
<feature type="transmembrane region" description="Helical" evidence="8">
    <location>
        <begin position="12"/>
        <end position="34"/>
    </location>
</feature>
<evidence type="ECO:0000256" key="6">
    <source>
        <dbReference type="ARBA" id="ARBA00022989"/>
    </source>
</evidence>
<dbReference type="PANTHER" id="PTHR30335:SF0">
    <property type="entry name" value="ION-TRANSLOCATING OXIDOREDUCTASE COMPLEX SUBUNIT A"/>
    <property type="match status" value="1"/>
</dbReference>
<keyword evidence="4 8" id="KW-1278">Translocase</keyword>
<dbReference type="InterPro" id="IPR011293">
    <property type="entry name" value="Ion_transpt_RnfA/RsxA"/>
</dbReference>
<accession>A0A1V5SSE5</accession>
<sequence>MSIGLVDLLKIVISATFIENIILARYIGCCPYIGMSTDIANSIGMGMAVAFVMVLSSVVTWALWNYIFVPLGLEYLRIMVFILVIAVLVQLVEALLKKNVPNLYRAMGIYLPLITTNCAILAVTFLGVDYHYSLLQVVVYSISVALGFTIAMVLLAGIRVKLRYAKVPSFYRGYPMAFIVTALLAIAFIGFKGLIK</sequence>
<evidence type="ECO:0000313" key="9">
    <source>
        <dbReference type="EMBL" id="OQA57459.1"/>
    </source>
</evidence>
<dbReference type="InterPro" id="IPR003667">
    <property type="entry name" value="NqrDE/RnfAE"/>
</dbReference>
<feature type="transmembrane region" description="Helical" evidence="8">
    <location>
        <begin position="46"/>
        <end position="69"/>
    </location>
</feature>
<dbReference type="Pfam" id="PF02508">
    <property type="entry name" value="Rnf-Nqr"/>
    <property type="match status" value="1"/>
</dbReference>
<evidence type="ECO:0000256" key="2">
    <source>
        <dbReference type="ARBA" id="ARBA00022448"/>
    </source>
</evidence>
<dbReference type="PANTHER" id="PTHR30335">
    <property type="entry name" value="INTEGRAL MEMBRANE PROTEIN OF SOXR-REDUCING COMPLEX"/>
    <property type="match status" value="1"/>
</dbReference>
<dbReference type="GO" id="GO:0012505">
    <property type="term" value="C:endomembrane system"/>
    <property type="evidence" value="ECO:0007669"/>
    <property type="project" value="UniProtKB-SubCell"/>
</dbReference>
<comment type="caution">
    <text evidence="9">The sequence shown here is derived from an EMBL/GenBank/DDBJ whole genome shotgun (WGS) entry which is preliminary data.</text>
</comment>
<comment type="function">
    <text evidence="8">Part of a membrane-bound complex that couples electron transfer with translocation of ions across the membrane.</text>
</comment>
<dbReference type="HAMAP" id="MF_00459">
    <property type="entry name" value="RsxA_RnfA"/>
    <property type="match status" value="1"/>
</dbReference>
<feature type="transmembrane region" description="Helical" evidence="8">
    <location>
        <begin position="170"/>
        <end position="191"/>
    </location>
</feature>
<evidence type="ECO:0000256" key="1">
    <source>
        <dbReference type="ARBA" id="ARBA00004127"/>
    </source>
</evidence>
<name>A0A1V5SSE5_9BACT</name>
<evidence type="ECO:0000256" key="8">
    <source>
        <dbReference type="HAMAP-Rule" id="MF_00459"/>
    </source>
</evidence>
<feature type="transmembrane region" description="Helical" evidence="8">
    <location>
        <begin position="134"/>
        <end position="158"/>
    </location>
</feature>
<dbReference type="Proteomes" id="UP000485569">
    <property type="component" value="Unassembled WGS sequence"/>
</dbReference>
<dbReference type="EC" id="7.-.-.-" evidence="8"/>
<comment type="subunit">
    <text evidence="8">The complex is composed of six subunits: RnfA, RnfB, RnfC, RnfD, RnfE and RnfG.</text>
</comment>
<keyword evidence="7 8" id="KW-0472">Membrane</keyword>
<dbReference type="EMBL" id="MWBQ01000090">
    <property type="protein sequence ID" value="OQA57459.1"/>
    <property type="molecule type" value="Genomic_DNA"/>
</dbReference>
<dbReference type="GO" id="GO:0022900">
    <property type="term" value="P:electron transport chain"/>
    <property type="evidence" value="ECO:0007669"/>
    <property type="project" value="UniProtKB-UniRule"/>
</dbReference>
<comment type="similarity">
    <text evidence="8">Belongs to the NqrDE/RnfAE family.</text>
</comment>
<dbReference type="GO" id="GO:0005886">
    <property type="term" value="C:plasma membrane"/>
    <property type="evidence" value="ECO:0007669"/>
    <property type="project" value="UniProtKB-SubCell"/>
</dbReference>